<sequence>MSHDSLPAGHDDDVRDARRDAPRPRPGHAHRKRRHEKQQRRPRPPAAHRTGLGAVQEVPAGAPPDGGRRPVAGAAQSGGRERRPARPRGRPGGGARRHRTAARRRRRGRRRPRRRARSVRRHSRRTRRSARRAPHTRGGQRPHPHRRLAPRRAVAALRRRPRAAPHARRGHVHAVAAQPPRPGRTRPRAGEVPAALRERLPRAVGARLRRPRRPVERTVTCDVPRQHLRAAHRGLRTPAQARARAARHRHRPADAGPGRHDRERRRPQHPALTGRAHVQPQLGHQLLRPQLRRPAAGRRPGGRPLRAAAGLPRGHSAVHAGVRQRRIRPERDRVDRLAGRAGLRSRRRRALRAVPARRHLPGRPRTHQGARRVRGHGRARVGAGAAGGRGADGVRKLAVGALHQRAHSSAGAGRHRARRAQLR</sequence>
<dbReference type="AlphaFoldDB" id="A0A9W4ECE5"/>
<dbReference type="GO" id="GO:0008763">
    <property type="term" value="F:UDP-N-acetylmuramate-L-alanine ligase activity"/>
    <property type="evidence" value="ECO:0007669"/>
    <property type="project" value="UniProtKB-EC"/>
</dbReference>
<evidence type="ECO:0000313" key="3">
    <source>
        <dbReference type="Proteomes" id="UP001153328"/>
    </source>
</evidence>
<keyword evidence="3" id="KW-1185">Reference proteome</keyword>
<feature type="region of interest" description="Disordered" evidence="1">
    <location>
        <begin position="359"/>
        <end position="423"/>
    </location>
</feature>
<accession>A0A9W4ECE5</accession>
<feature type="compositionally biased region" description="Basic residues" evidence="1">
    <location>
        <begin position="157"/>
        <end position="172"/>
    </location>
</feature>
<feature type="compositionally biased region" description="Basic residues" evidence="1">
    <location>
        <begin position="359"/>
        <end position="379"/>
    </location>
</feature>
<reference evidence="2" key="1">
    <citation type="submission" date="2021-06" db="EMBL/GenBank/DDBJ databases">
        <authorList>
            <person name="Arsene-Ploetze F."/>
        </authorList>
    </citation>
    <scope>NUCLEOTIDE SEQUENCE</scope>
    <source>
        <strain evidence="2">SBRY1</strain>
    </source>
</reference>
<dbReference type="Proteomes" id="UP001153328">
    <property type="component" value="Unassembled WGS sequence"/>
</dbReference>
<evidence type="ECO:0000313" key="2">
    <source>
        <dbReference type="EMBL" id="CAG7605844.1"/>
    </source>
</evidence>
<dbReference type="EMBL" id="CAJVAX010000001">
    <property type="protein sequence ID" value="CAG7605844.1"/>
    <property type="molecule type" value="Genomic_DNA"/>
</dbReference>
<gene>
    <name evidence="2" type="ORF">SBRY_10865</name>
</gene>
<feature type="compositionally biased region" description="Low complexity" evidence="1">
    <location>
        <begin position="279"/>
        <end position="314"/>
    </location>
</feature>
<protein>
    <submittedName>
        <fullName evidence="2">UDP-N-acetylmuramate--L-alanine ligase</fullName>
        <ecNumber evidence="2">6.3.2.8</ecNumber>
    </submittedName>
</protein>
<comment type="caution">
    <text evidence="2">The sequence shown here is derived from an EMBL/GenBank/DDBJ whole genome shotgun (WGS) entry which is preliminary data.</text>
</comment>
<name>A0A9W4ECE5_9ACTN</name>
<feature type="region of interest" description="Disordered" evidence="1">
    <location>
        <begin position="234"/>
        <end position="325"/>
    </location>
</feature>
<feature type="region of interest" description="Disordered" evidence="1">
    <location>
        <begin position="1"/>
        <end position="190"/>
    </location>
</feature>
<feature type="compositionally biased region" description="Basic residues" evidence="1">
    <location>
        <begin position="85"/>
        <end position="150"/>
    </location>
</feature>
<feature type="compositionally biased region" description="Low complexity" evidence="1">
    <location>
        <begin position="58"/>
        <end position="75"/>
    </location>
</feature>
<organism evidence="2 3">
    <name type="scientific">Actinacidiphila bryophytorum</name>
    <dbReference type="NCBI Taxonomy" id="1436133"/>
    <lineage>
        <taxon>Bacteria</taxon>
        <taxon>Bacillati</taxon>
        <taxon>Actinomycetota</taxon>
        <taxon>Actinomycetes</taxon>
        <taxon>Kitasatosporales</taxon>
        <taxon>Streptomycetaceae</taxon>
        <taxon>Actinacidiphila</taxon>
    </lineage>
</organism>
<proteinExistence type="predicted"/>
<evidence type="ECO:0000256" key="1">
    <source>
        <dbReference type="SAM" id="MobiDB-lite"/>
    </source>
</evidence>
<feature type="compositionally biased region" description="Basic residues" evidence="1">
    <location>
        <begin position="25"/>
        <end position="43"/>
    </location>
</feature>
<dbReference type="EC" id="6.3.2.8" evidence="2"/>
<feature type="compositionally biased region" description="Basic and acidic residues" evidence="1">
    <location>
        <begin position="1"/>
        <end position="23"/>
    </location>
</feature>
<keyword evidence="2" id="KW-0436">Ligase</keyword>
<feature type="compositionally biased region" description="Basic residues" evidence="1">
    <location>
        <begin position="413"/>
        <end position="423"/>
    </location>
</feature>